<reference evidence="3 4" key="1">
    <citation type="submission" date="2020-12" db="EMBL/GenBank/DDBJ databases">
        <title>Concerted genomic and epigenomic changes stabilize Arabidopsis allopolyploids.</title>
        <authorList>
            <person name="Chen Z."/>
        </authorList>
    </citation>
    <scope>NUCLEOTIDE SEQUENCE [LARGE SCALE GENOMIC DNA]</scope>
    <source>
        <strain evidence="3">As9502</strain>
        <tissue evidence="3">Leaf</tissue>
    </source>
</reference>
<comment type="caution">
    <text evidence="3">The sequence shown here is derived from an EMBL/GenBank/DDBJ whole genome shotgun (WGS) entry which is preliminary data.</text>
</comment>
<dbReference type="GO" id="GO:0003677">
    <property type="term" value="F:DNA binding"/>
    <property type="evidence" value="ECO:0007669"/>
    <property type="project" value="InterPro"/>
</dbReference>
<evidence type="ECO:0000256" key="1">
    <source>
        <dbReference type="SAM" id="MobiDB-lite"/>
    </source>
</evidence>
<name>A0A8T1YRK4_ARASU</name>
<dbReference type="PROSITE" id="PS51005">
    <property type="entry name" value="NAC"/>
    <property type="match status" value="1"/>
</dbReference>
<proteinExistence type="predicted"/>
<dbReference type="Proteomes" id="UP000694251">
    <property type="component" value="Chromosome 12"/>
</dbReference>
<dbReference type="PANTHER" id="PTHR31719:SF43">
    <property type="entry name" value="NAC TRANSCRIPTION FACTOR 56"/>
    <property type="match status" value="1"/>
</dbReference>
<feature type="compositionally biased region" description="Acidic residues" evidence="1">
    <location>
        <begin position="183"/>
        <end position="200"/>
    </location>
</feature>
<evidence type="ECO:0000313" key="3">
    <source>
        <dbReference type="EMBL" id="KAG7548750.1"/>
    </source>
</evidence>
<protein>
    <submittedName>
        <fullName evidence="3">NAC domain</fullName>
    </submittedName>
</protein>
<organism evidence="3 4">
    <name type="scientific">Arabidopsis suecica</name>
    <name type="common">Swedish thale-cress</name>
    <name type="synonym">Cardaminopsis suecica</name>
    <dbReference type="NCBI Taxonomy" id="45249"/>
    <lineage>
        <taxon>Eukaryota</taxon>
        <taxon>Viridiplantae</taxon>
        <taxon>Streptophyta</taxon>
        <taxon>Embryophyta</taxon>
        <taxon>Tracheophyta</taxon>
        <taxon>Spermatophyta</taxon>
        <taxon>Magnoliopsida</taxon>
        <taxon>eudicotyledons</taxon>
        <taxon>Gunneridae</taxon>
        <taxon>Pentapetalae</taxon>
        <taxon>rosids</taxon>
        <taxon>malvids</taxon>
        <taxon>Brassicales</taxon>
        <taxon>Brassicaceae</taxon>
        <taxon>Camelineae</taxon>
        <taxon>Arabidopsis</taxon>
    </lineage>
</organism>
<feature type="region of interest" description="Disordered" evidence="1">
    <location>
        <begin position="116"/>
        <end position="137"/>
    </location>
</feature>
<dbReference type="Pfam" id="PF02365">
    <property type="entry name" value="NAM"/>
    <property type="match status" value="1"/>
</dbReference>
<dbReference type="OrthoDB" id="1045887at2759"/>
<dbReference type="InterPro" id="IPR003441">
    <property type="entry name" value="NAC-dom"/>
</dbReference>
<feature type="region of interest" description="Disordered" evidence="1">
    <location>
        <begin position="182"/>
        <end position="209"/>
    </location>
</feature>
<dbReference type="PANTHER" id="PTHR31719">
    <property type="entry name" value="NAC TRANSCRIPTION FACTOR 56"/>
    <property type="match status" value="1"/>
</dbReference>
<keyword evidence="4" id="KW-1185">Reference proteome</keyword>
<feature type="domain" description="NAC" evidence="2">
    <location>
        <begin position="10"/>
        <end position="167"/>
    </location>
</feature>
<accession>A0A8T1YRK4</accession>
<dbReference type="EMBL" id="JAEFBJ010000012">
    <property type="protein sequence ID" value="KAG7548750.1"/>
    <property type="molecule type" value="Genomic_DNA"/>
</dbReference>
<dbReference type="GO" id="GO:0006355">
    <property type="term" value="P:regulation of DNA-templated transcription"/>
    <property type="evidence" value="ECO:0007669"/>
    <property type="project" value="InterPro"/>
</dbReference>
<dbReference type="AlphaFoldDB" id="A0A8T1YRK4"/>
<sequence length="209" mass="24103">MGPTYRDMPLPIGMRFRPSDLEMAVYFLRNKALGLTMKARTVPEECHDIFSIHPRDLPGYGSEEHWYFYCQKTKNQVTTTKSYHLWIPTGEETDVLDPKKNGELVGIKRSFAFIENEDEEEEESDYNNNGLSDEEEKPPQYNWFLDEISLPLTVLDTDWVLCHIFNEKVKPEFVNLLPAIVESESESDPSEVEDEEEDETGLPPPPASP</sequence>
<feature type="compositionally biased region" description="Acidic residues" evidence="1">
    <location>
        <begin position="116"/>
        <end position="125"/>
    </location>
</feature>
<gene>
    <name evidence="3" type="ORF">ISN44_As12g039100</name>
</gene>
<evidence type="ECO:0000259" key="2">
    <source>
        <dbReference type="PROSITE" id="PS51005"/>
    </source>
</evidence>
<evidence type="ECO:0000313" key="4">
    <source>
        <dbReference type="Proteomes" id="UP000694251"/>
    </source>
</evidence>